<gene>
    <name evidence="1" type="ORF">PGLA1383_LOCUS25878</name>
</gene>
<dbReference type="Proteomes" id="UP000654075">
    <property type="component" value="Unassembled WGS sequence"/>
</dbReference>
<organism evidence="1 2">
    <name type="scientific">Polarella glacialis</name>
    <name type="common">Dinoflagellate</name>
    <dbReference type="NCBI Taxonomy" id="89957"/>
    <lineage>
        <taxon>Eukaryota</taxon>
        <taxon>Sar</taxon>
        <taxon>Alveolata</taxon>
        <taxon>Dinophyceae</taxon>
        <taxon>Suessiales</taxon>
        <taxon>Suessiaceae</taxon>
        <taxon>Polarella</taxon>
    </lineage>
</organism>
<accession>A0A813FC02</accession>
<reference evidence="1" key="1">
    <citation type="submission" date="2021-02" db="EMBL/GenBank/DDBJ databases">
        <authorList>
            <person name="Dougan E. K."/>
            <person name="Rhodes N."/>
            <person name="Thang M."/>
            <person name="Chan C."/>
        </authorList>
    </citation>
    <scope>NUCLEOTIDE SEQUENCE</scope>
</reference>
<dbReference type="OrthoDB" id="2139606at2759"/>
<sequence length="1198" mass="129651">MSFGPSLEGAQAPGRGWRRDPALLLVIALFLGPGRVAGAGALPGEGAAVVRTAEQLPLEPLFAQARAAVAALSPGSSAGHLCAGSLNFFLTRTSAGPEVGVTAMEISALETVLFNHPLANVVVLLTGGAADAEVFDSYLREGYCVVAAPLSFDWLLRVLVQAEPELAPHASRLASLTSDRRAAPFLLNAGVLALQVLHGGVSLSMDSLLLNPFDSLLPGPLSLDNTAMFLERVLGAEDVAPPDVLEAEDFERSWWPRSHTDRADGRTTVCGDHLCPRSLPAGCPLGKQILNAWLYTLLSENAVPSPDAAPTRLYKEYVKSRPPQGVTGTATSSTGCEAVTLPVWVFVEPHFPDGWRYYGRRGPEGEAEDRPQYHSQLYSARAHRESSDWSLVRSLKLVLPLDYGPPSARNVMPRSVVDLARRLLSLRIVESGNGVHFGSPRAKSGRALRTPADALDLLDNSMAESLGVGQPAKLSREAALPGEVGGFRTFRDVRVVGVGSCPGKILSRVGVVVTAGKGVAFFCRAAVRPEASGGGSAAVRSSSSGEDFQAFSACGEALVTDPERFDFSGSPALVNAAISLLAFGPMSGLGRHAGEERRLSDEELETHFGKVDLELFDESCSEATSTAATASAQLEALLDDVEEQITVVAHSASRCELLERLGLSFRAIYKRLPVLVSCECDEEAAGCDQPSSRRHPSIPEMTVLDVPYDFGLSRGKRLLAESAATEFILVLDDDFVRSPLSCLECMLWHMRSRFHSLTLPFDMLGFPILEDERNFGAFRGKLRATSGRLFLEPMVSEATADGCSRVGIHPMAFLARTARLRSFKFRDDLKVGEHEQFFYANQYLGLQAAVCFDSTFPHFRVQMKDSYKKRRERMQELMTKEFTKIGFPSMMYLLHKYDTLSGADHAEFISKDVPPWHISDDTCGPQPEPPAEFAMFFAMVFSSADARGSQFRSLLRGAEAEDQPSSVWLPKLAAISSTRWAFFLPEEATLQAGIAAEEEEYGDLVFMPSDQKGGGTAGGPSAQQLRFAVAFLRRFQFRWLLVSQQDAFVNPGALIASISSLEQAAGTAAQRVTLGGWRPTTGGGEGSRWLAPEFFAMTQDVYHLLASHRVARWLRTDFEGGNGMATALNAWLAPLELQRAELPGVYTGREKAECPADAAVLHPVEVNQLLLLSDASQQGPPCEVVRNAGLDLGQNSIS</sequence>
<proteinExistence type="predicted"/>
<keyword evidence="2" id="KW-1185">Reference proteome</keyword>
<evidence type="ECO:0000313" key="1">
    <source>
        <dbReference type="EMBL" id="CAE8607977.1"/>
    </source>
</evidence>
<dbReference type="EMBL" id="CAJNNV010022244">
    <property type="protein sequence ID" value="CAE8607977.1"/>
    <property type="molecule type" value="Genomic_DNA"/>
</dbReference>
<dbReference type="OMA" id="ATCECAY"/>
<protein>
    <submittedName>
        <fullName evidence="1">Uncharacterized protein</fullName>
    </submittedName>
</protein>
<evidence type="ECO:0000313" key="2">
    <source>
        <dbReference type="Proteomes" id="UP000654075"/>
    </source>
</evidence>
<comment type="caution">
    <text evidence="1">The sequence shown here is derived from an EMBL/GenBank/DDBJ whole genome shotgun (WGS) entry which is preliminary data.</text>
</comment>
<dbReference type="AlphaFoldDB" id="A0A813FC02"/>
<name>A0A813FC02_POLGL</name>